<dbReference type="SMART" id="SM00060">
    <property type="entry name" value="FN3"/>
    <property type="match status" value="1"/>
</dbReference>
<evidence type="ECO:0000259" key="1">
    <source>
        <dbReference type="PROSITE" id="PS50853"/>
    </source>
</evidence>
<proteinExistence type="predicted"/>
<evidence type="ECO:0000313" key="2">
    <source>
        <dbReference type="EMBL" id="EPB65476.1"/>
    </source>
</evidence>
<protein>
    <submittedName>
        <fullName evidence="2">Fibronectin type III domain protein</fullName>
    </submittedName>
</protein>
<dbReference type="InterPro" id="IPR003961">
    <property type="entry name" value="FN3_dom"/>
</dbReference>
<dbReference type="PROSITE" id="PS50853">
    <property type="entry name" value="FN3"/>
    <property type="match status" value="1"/>
</dbReference>
<sequence>TDGDRPKAPDGLRVVWNYGNRVNISWNPVTTRMDESAVGGVVQYTLYYVEAEKNGQQWTTLQTNNTWVVMNDLKRDALYTLHVIATENDKTSRSSSVVTVLAQP</sequence>
<feature type="non-terminal residue" evidence="2">
    <location>
        <position position="104"/>
    </location>
</feature>
<dbReference type="Gene3D" id="2.60.40.10">
    <property type="entry name" value="Immunoglobulins"/>
    <property type="match status" value="1"/>
</dbReference>
<accession>A0A0D6L7F2</accession>
<name>A0A0D6L7F2_9BILA</name>
<dbReference type="AlphaFoldDB" id="A0A0D6L7F2"/>
<organism evidence="2 3">
    <name type="scientific">Ancylostoma ceylanicum</name>
    <dbReference type="NCBI Taxonomy" id="53326"/>
    <lineage>
        <taxon>Eukaryota</taxon>
        <taxon>Metazoa</taxon>
        <taxon>Ecdysozoa</taxon>
        <taxon>Nematoda</taxon>
        <taxon>Chromadorea</taxon>
        <taxon>Rhabditida</taxon>
        <taxon>Rhabditina</taxon>
        <taxon>Rhabditomorpha</taxon>
        <taxon>Strongyloidea</taxon>
        <taxon>Ancylostomatidae</taxon>
        <taxon>Ancylostomatinae</taxon>
        <taxon>Ancylostoma</taxon>
    </lineage>
</organism>
<keyword evidence="3" id="KW-1185">Reference proteome</keyword>
<reference evidence="2 3" key="1">
    <citation type="submission" date="2013-05" db="EMBL/GenBank/DDBJ databases">
        <title>Draft genome of the parasitic nematode Anyclostoma ceylanicum.</title>
        <authorList>
            <person name="Mitreva M."/>
        </authorList>
    </citation>
    <scope>NUCLEOTIDE SEQUENCE [LARGE SCALE GENOMIC DNA]</scope>
</reference>
<feature type="non-terminal residue" evidence="2">
    <location>
        <position position="1"/>
    </location>
</feature>
<dbReference type="Proteomes" id="UP000054495">
    <property type="component" value="Unassembled WGS sequence"/>
</dbReference>
<dbReference type="CDD" id="cd00063">
    <property type="entry name" value="FN3"/>
    <property type="match status" value="1"/>
</dbReference>
<dbReference type="InterPro" id="IPR036116">
    <property type="entry name" value="FN3_sf"/>
</dbReference>
<feature type="domain" description="Fibronectin type-III" evidence="1">
    <location>
        <begin position="8"/>
        <end position="104"/>
    </location>
</feature>
<gene>
    <name evidence="2" type="ORF">ANCCEY_15460</name>
</gene>
<evidence type="ECO:0000313" key="3">
    <source>
        <dbReference type="Proteomes" id="UP000054495"/>
    </source>
</evidence>
<dbReference type="EMBL" id="KE128268">
    <property type="protein sequence ID" value="EPB65476.1"/>
    <property type="molecule type" value="Genomic_DNA"/>
</dbReference>
<dbReference type="InterPro" id="IPR013783">
    <property type="entry name" value="Ig-like_fold"/>
</dbReference>
<dbReference type="SUPFAM" id="SSF49265">
    <property type="entry name" value="Fibronectin type III"/>
    <property type="match status" value="1"/>
</dbReference>